<keyword evidence="3" id="KW-0805">Transcription regulation</keyword>
<dbReference type="GO" id="GO:0005634">
    <property type="term" value="C:nucleus"/>
    <property type="evidence" value="ECO:0007669"/>
    <property type="project" value="UniProtKB-SubCell"/>
</dbReference>
<dbReference type="InterPro" id="IPR050815">
    <property type="entry name" value="TF_fung"/>
</dbReference>
<protein>
    <recommendedName>
        <fullName evidence="8">Transcription factor domain-containing protein</fullName>
    </recommendedName>
</protein>
<organism evidence="6 7">
    <name type="scientific">Plectosphaerella cucumerina</name>
    <dbReference type="NCBI Taxonomy" id="40658"/>
    <lineage>
        <taxon>Eukaryota</taxon>
        <taxon>Fungi</taxon>
        <taxon>Dikarya</taxon>
        <taxon>Ascomycota</taxon>
        <taxon>Pezizomycotina</taxon>
        <taxon>Sordariomycetes</taxon>
        <taxon>Hypocreomycetidae</taxon>
        <taxon>Glomerellales</taxon>
        <taxon>Plectosphaerellaceae</taxon>
        <taxon>Plectosphaerella</taxon>
    </lineage>
</organism>
<comment type="caution">
    <text evidence="6">The sequence shown here is derived from an EMBL/GenBank/DDBJ whole genome shotgun (WGS) entry which is preliminary data.</text>
</comment>
<evidence type="ECO:0008006" key="8">
    <source>
        <dbReference type="Google" id="ProtNLM"/>
    </source>
</evidence>
<gene>
    <name evidence="6" type="ORF">B0T11DRAFT_336937</name>
</gene>
<keyword evidence="2" id="KW-0479">Metal-binding</keyword>
<name>A0A8K0X585_9PEZI</name>
<keyword evidence="7" id="KW-1185">Reference proteome</keyword>
<sequence>MQRVVNGRVELSTLQTFCILALLDFDAGRQERSRMVSSLAASLADSAKLHTDISGPERMRQERRRCYWAIVLLNDLNGGIPVRASTPPPYPRNTRDPALIPRLGPVPDNEPFKAMEVVLKLSEIWSKAQTYVKVCATTGAKDRRFPWEPDSHFSTTTTALMGLGVRMSLSHRYRSMDISRMTHDILEADRCFWGPWFMSRLMYHTIICLLNHPLLLTVQIGGAHSVTEAFLHQTSNSVTNHVSWNIHFIQLMRSRNFVPNDPVVVYCAAVVATIELQRSLSRSKGSETLRKKNGHTQGEWPMF</sequence>
<proteinExistence type="predicted"/>
<evidence type="ECO:0000256" key="3">
    <source>
        <dbReference type="ARBA" id="ARBA00023015"/>
    </source>
</evidence>
<evidence type="ECO:0000256" key="4">
    <source>
        <dbReference type="ARBA" id="ARBA00023163"/>
    </source>
</evidence>
<keyword evidence="5" id="KW-0539">Nucleus</keyword>
<dbReference type="CDD" id="cd12148">
    <property type="entry name" value="fungal_TF_MHR"/>
    <property type="match status" value="1"/>
</dbReference>
<evidence type="ECO:0000256" key="2">
    <source>
        <dbReference type="ARBA" id="ARBA00022723"/>
    </source>
</evidence>
<dbReference type="GO" id="GO:0000981">
    <property type="term" value="F:DNA-binding transcription factor activity, RNA polymerase II-specific"/>
    <property type="evidence" value="ECO:0007669"/>
    <property type="project" value="InterPro"/>
</dbReference>
<evidence type="ECO:0000313" key="7">
    <source>
        <dbReference type="Proteomes" id="UP000813385"/>
    </source>
</evidence>
<dbReference type="AlphaFoldDB" id="A0A8K0X585"/>
<dbReference type="EMBL" id="JAGPXD010000002">
    <property type="protein sequence ID" value="KAH7367587.1"/>
    <property type="molecule type" value="Genomic_DNA"/>
</dbReference>
<dbReference type="PANTHER" id="PTHR47338:SF9">
    <property type="entry name" value="ZN(II)2CYS6 TRANSCRIPTION FACTOR (EUROFUNG)"/>
    <property type="match status" value="1"/>
</dbReference>
<reference evidence="6" key="1">
    <citation type="journal article" date="2021" name="Nat. Commun.">
        <title>Genetic determinants of endophytism in the Arabidopsis root mycobiome.</title>
        <authorList>
            <person name="Mesny F."/>
            <person name="Miyauchi S."/>
            <person name="Thiergart T."/>
            <person name="Pickel B."/>
            <person name="Atanasova L."/>
            <person name="Karlsson M."/>
            <person name="Huettel B."/>
            <person name="Barry K.W."/>
            <person name="Haridas S."/>
            <person name="Chen C."/>
            <person name="Bauer D."/>
            <person name="Andreopoulos W."/>
            <person name="Pangilinan J."/>
            <person name="LaButti K."/>
            <person name="Riley R."/>
            <person name="Lipzen A."/>
            <person name="Clum A."/>
            <person name="Drula E."/>
            <person name="Henrissat B."/>
            <person name="Kohler A."/>
            <person name="Grigoriev I.V."/>
            <person name="Martin F.M."/>
            <person name="Hacquard S."/>
        </authorList>
    </citation>
    <scope>NUCLEOTIDE SEQUENCE</scope>
    <source>
        <strain evidence="6">MPI-CAGE-AT-0016</strain>
    </source>
</reference>
<dbReference type="PANTHER" id="PTHR47338">
    <property type="entry name" value="ZN(II)2CYS6 TRANSCRIPTION FACTOR (EUROFUNG)-RELATED"/>
    <property type="match status" value="1"/>
</dbReference>
<accession>A0A8K0X585</accession>
<dbReference type="OrthoDB" id="424974at2759"/>
<keyword evidence="4" id="KW-0804">Transcription</keyword>
<comment type="subcellular location">
    <subcellularLocation>
        <location evidence="1">Nucleus</location>
    </subcellularLocation>
</comment>
<dbReference type="Proteomes" id="UP000813385">
    <property type="component" value="Unassembled WGS sequence"/>
</dbReference>
<evidence type="ECO:0000256" key="1">
    <source>
        <dbReference type="ARBA" id="ARBA00004123"/>
    </source>
</evidence>
<evidence type="ECO:0000256" key="5">
    <source>
        <dbReference type="ARBA" id="ARBA00023242"/>
    </source>
</evidence>
<evidence type="ECO:0000313" key="6">
    <source>
        <dbReference type="EMBL" id="KAH7367587.1"/>
    </source>
</evidence>
<dbReference type="GO" id="GO:0046872">
    <property type="term" value="F:metal ion binding"/>
    <property type="evidence" value="ECO:0007669"/>
    <property type="project" value="UniProtKB-KW"/>
</dbReference>